<protein>
    <recommendedName>
        <fullName evidence="3">t-SNARE coiled-coil homology domain-containing protein</fullName>
    </recommendedName>
</protein>
<dbReference type="Proteomes" id="UP001378960">
    <property type="component" value="Unassembled WGS sequence"/>
</dbReference>
<dbReference type="GO" id="GO:0006886">
    <property type="term" value="P:intracellular protein transport"/>
    <property type="evidence" value="ECO:0007669"/>
    <property type="project" value="TreeGrafter"/>
</dbReference>
<dbReference type="AlphaFoldDB" id="A0AAV5R6L2"/>
<evidence type="ECO:0000256" key="1">
    <source>
        <dbReference type="ARBA" id="ARBA00009063"/>
    </source>
</evidence>
<keyword evidence="2" id="KW-0472">Membrane</keyword>
<dbReference type="PROSITE" id="PS50192">
    <property type="entry name" value="T_SNARE"/>
    <property type="match status" value="1"/>
</dbReference>
<gene>
    <name evidence="4" type="ORF">DAPK24_035300</name>
</gene>
<dbReference type="GO" id="GO:0031201">
    <property type="term" value="C:SNARE complex"/>
    <property type="evidence" value="ECO:0007669"/>
    <property type="project" value="TreeGrafter"/>
</dbReference>
<dbReference type="GO" id="GO:0005484">
    <property type="term" value="F:SNAP receptor activity"/>
    <property type="evidence" value="ECO:0007669"/>
    <property type="project" value="TreeGrafter"/>
</dbReference>
<evidence type="ECO:0000313" key="5">
    <source>
        <dbReference type="Proteomes" id="UP001378960"/>
    </source>
</evidence>
<dbReference type="InterPro" id="IPR000727">
    <property type="entry name" value="T_SNARE_dom"/>
</dbReference>
<dbReference type="Pfam" id="PF05739">
    <property type="entry name" value="SNARE"/>
    <property type="match status" value="1"/>
</dbReference>
<dbReference type="GO" id="GO:0000149">
    <property type="term" value="F:SNARE binding"/>
    <property type="evidence" value="ECO:0007669"/>
    <property type="project" value="TreeGrafter"/>
</dbReference>
<proteinExistence type="inferred from homology"/>
<dbReference type="SUPFAM" id="SSF47661">
    <property type="entry name" value="t-snare proteins"/>
    <property type="match status" value="1"/>
</dbReference>
<keyword evidence="2" id="KW-1133">Transmembrane helix</keyword>
<feature type="transmembrane region" description="Helical" evidence="2">
    <location>
        <begin position="196"/>
        <end position="215"/>
    </location>
</feature>
<dbReference type="Gene3D" id="1.20.5.110">
    <property type="match status" value="1"/>
</dbReference>
<dbReference type="GO" id="GO:0006906">
    <property type="term" value="P:vesicle fusion"/>
    <property type="evidence" value="ECO:0007669"/>
    <property type="project" value="TreeGrafter"/>
</dbReference>
<accession>A0AAV5R6L2</accession>
<reference evidence="4 5" key="1">
    <citation type="journal article" date="2023" name="Elife">
        <title>Identification of key yeast species and microbe-microbe interactions impacting larval growth of Drosophila in the wild.</title>
        <authorList>
            <person name="Mure A."/>
            <person name="Sugiura Y."/>
            <person name="Maeda R."/>
            <person name="Honda K."/>
            <person name="Sakurai N."/>
            <person name="Takahashi Y."/>
            <person name="Watada M."/>
            <person name="Katoh T."/>
            <person name="Gotoh A."/>
            <person name="Gotoh Y."/>
            <person name="Taniguchi I."/>
            <person name="Nakamura K."/>
            <person name="Hayashi T."/>
            <person name="Katayama T."/>
            <person name="Uemura T."/>
            <person name="Hattori Y."/>
        </authorList>
    </citation>
    <scope>NUCLEOTIDE SEQUENCE [LARGE SCALE GENOMIC DNA]</scope>
    <source>
        <strain evidence="4 5">PK-24</strain>
    </source>
</reference>
<sequence length="216" mass="25061">MSGISLDDLDWKEECENIGRELLKITTNIRNGTYSDIDISDIKKRIDNLEGGDESRNAIVNKLRNALDEIEDTQNKQNTPKIIENNNYIDEYEAESEEGVQPLESPHQFQVHQDLINEDIEQQHWEAVEREAEIARITNTVSDINDIFHDMDTLVNQQGELIDNIEDNIYRTVDFTKQANNQLLKAERYQRRKSRCTCILTIIAAVFIMILILLIL</sequence>
<dbReference type="SMART" id="SM00397">
    <property type="entry name" value="t_SNARE"/>
    <property type="match status" value="1"/>
</dbReference>
<organism evidence="4 5">
    <name type="scientific">Pichia kluyveri</name>
    <name type="common">Yeast</name>
    <dbReference type="NCBI Taxonomy" id="36015"/>
    <lineage>
        <taxon>Eukaryota</taxon>
        <taxon>Fungi</taxon>
        <taxon>Dikarya</taxon>
        <taxon>Ascomycota</taxon>
        <taxon>Saccharomycotina</taxon>
        <taxon>Pichiomycetes</taxon>
        <taxon>Pichiales</taxon>
        <taxon>Pichiaceae</taxon>
        <taxon>Pichia</taxon>
    </lineage>
</organism>
<keyword evidence="2" id="KW-0812">Transmembrane</keyword>
<dbReference type="GO" id="GO:0048278">
    <property type="term" value="P:vesicle docking"/>
    <property type="evidence" value="ECO:0007669"/>
    <property type="project" value="TreeGrafter"/>
</dbReference>
<dbReference type="PANTHER" id="PTHR19957">
    <property type="entry name" value="SYNTAXIN"/>
    <property type="match status" value="1"/>
</dbReference>
<dbReference type="InterPro" id="IPR010989">
    <property type="entry name" value="SNARE"/>
</dbReference>
<evidence type="ECO:0000259" key="3">
    <source>
        <dbReference type="PROSITE" id="PS50192"/>
    </source>
</evidence>
<keyword evidence="5" id="KW-1185">Reference proteome</keyword>
<dbReference type="EMBL" id="BTGB01000005">
    <property type="protein sequence ID" value="GMM46955.1"/>
    <property type="molecule type" value="Genomic_DNA"/>
</dbReference>
<evidence type="ECO:0000313" key="4">
    <source>
        <dbReference type="EMBL" id="GMM46955.1"/>
    </source>
</evidence>
<name>A0AAV5R6L2_PICKL</name>
<dbReference type="GO" id="GO:0012505">
    <property type="term" value="C:endomembrane system"/>
    <property type="evidence" value="ECO:0007669"/>
    <property type="project" value="TreeGrafter"/>
</dbReference>
<comment type="caution">
    <text evidence="4">The sequence shown here is derived from an EMBL/GenBank/DDBJ whole genome shotgun (WGS) entry which is preliminary data.</text>
</comment>
<dbReference type="InterPro" id="IPR045242">
    <property type="entry name" value="Syntaxin"/>
</dbReference>
<dbReference type="CDD" id="cd15840">
    <property type="entry name" value="SNARE_Qa"/>
    <property type="match status" value="1"/>
</dbReference>
<comment type="similarity">
    <text evidence="1">Belongs to the syntaxin family.</text>
</comment>
<feature type="domain" description="T-SNARE coiled-coil homology" evidence="3">
    <location>
        <begin position="129"/>
        <end position="186"/>
    </location>
</feature>
<evidence type="ECO:0000256" key="2">
    <source>
        <dbReference type="SAM" id="Phobius"/>
    </source>
</evidence>